<keyword evidence="1" id="KW-0472">Membrane</keyword>
<protein>
    <recommendedName>
        <fullName evidence="2">PTS EIIA type-2 domain-containing protein</fullName>
    </recommendedName>
</protein>
<dbReference type="PROSITE" id="PS51094">
    <property type="entry name" value="PTS_EIIA_TYPE_2"/>
    <property type="match status" value="1"/>
</dbReference>
<dbReference type="InterPro" id="IPR016152">
    <property type="entry name" value="PTrfase/Anion_transptr"/>
</dbReference>
<dbReference type="SUPFAM" id="SSF55804">
    <property type="entry name" value="Phoshotransferase/anion transport protein"/>
    <property type="match status" value="1"/>
</dbReference>
<dbReference type="AlphaFoldDB" id="X1G583"/>
<evidence type="ECO:0000313" key="3">
    <source>
        <dbReference type="EMBL" id="GAH39965.1"/>
    </source>
</evidence>
<sequence length="179" mass="20818">MIEMGTLIVFMTLIFLLLGFLWYRIYAQKRAAQDSALIYVLEKLVARDKDLTSDSLLTELKDIVIQRDEIEVDRFHRLIEESMLLDIEEPLKMEDFFKEISDILSKDLNLRSEELFKKFVERKKLTSTVVRDGLAIPHIIVPKKDYFKIVLVRAKTGVIFPDDKLVHIAFVLVGSSGER</sequence>
<evidence type="ECO:0000259" key="2">
    <source>
        <dbReference type="PROSITE" id="PS51094"/>
    </source>
</evidence>
<proteinExistence type="predicted"/>
<gene>
    <name evidence="3" type="ORF">S03H2_20793</name>
</gene>
<reference evidence="3" key="1">
    <citation type="journal article" date="2014" name="Front. Microbiol.">
        <title>High frequency of phylogenetically diverse reductive dehalogenase-homologous genes in deep subseafloor sedimentary metagenomes.</title>
        <authorList>
            <person name="Kawai M."/>
            <person name="Futagami T."/>
            <person name="Toyoda A."/>
            <person name="Takaki Y."/>
            <person name="Nishi S."/>
            <person name="Hori S."/>
            <person name="Arai W."/>
            <person name="Tsubouchi T."/>
            <person name="Morono Y."/>
            <person name="Uchiyama I."/>
            <person name="Ito T."/>
            <person name="Fujiyama A."/>
            <person name="Inagaki F."/>
            <person name="Takami H."/>
        </authorList>
    </citation>
    <scope>NUCLEOTIDE SEQUENCE</scope>
    <source>
        <strain evidence="3">Expedition CK06-06</strain>
    </source>
</reference>
<feature type="domain" description="PTS EIIA type-2" evidence="2">
    <location>
        <begin position="76"/>
        <end position="179"/>
    </location>
</feature>
<name>X1G583_9ZZZZ</name>
<keyword evidence="1" id="KW-0812">Transmembrane</keyword>
<keyword evidence="1" id="KW-1133">Transmembrane helix</keyword>
<dbReference type="InterPro" id="IPR002178">
    <property type="entry name" value="PTS_EIIA_type-2_dom"/>
</dbReference>
<dbReference type="Gene3D" id="3.40.930.10">
    <property type="entry name" value="Mannitol-specific EII, Chain A"/>
    <property type="match status" value="1"/>
</dbReference>
<feature type="non-terminal residue" evidence="3">
    <location>
        <position position="179"/>
    </location>
</feature>
<comment type="caution">
    <text evidence="3">The sequence shown here is derived from an EMBL/GenBank/DDBJ whole genome shotgun (WGS) entry which is preliminary data.</text>
</comment>
<feature type="transmembrane region" description="Helical" evidence="1">
    <location>
        <begin position="6"/>
        <end position="23"/>
    </location>
</feature>
<dbReference type="Pfam" id="PF00359">
    <property type="entry name" value="PTS_EIIA_2"/>
    <property type="match status" value="1"/>
</dbReference>
<evidence type="ECO:0000256" key="1">
    <source>
        <dbReference type="SAM" id="Phobius"/>
    </source>
</evidence>
<dbReference type="EMBL" id="BARU01011001">
    <property type="protein sequence ID" value="GAH39965.1"/>
    <property type="molecule type" value="Genomic_DNA"/>
</dbReference>
<organism evidence="3">
    <name type="scientific">marine sediment metagenome</name>
    <dbReference type="NCBI Taxonomy" id="412755"/>
    <lineage>
        <taxon>unclassified sequences</taxon>
        <taxon>metagenomes</taxon>
        <taxon>ecological metagenomes</taxon>
    </lineage>
</organism>
<accession>X1G583</accession>